<dbReference type="EMBL" id="NCKU01000651">
    <property type="protein sequence ID" value="RWS14660.1"/>
    <property type="molecule type" value="Genomic_DNA"/>
</dbReference>
<dbReference type="GO" id="GO:0000132">
    <property type="term" value="P:establishment of mitotic spindle orientation"/>
    <property type="evidence" value="ECO:0007669"/>
    <property type="project" value="TreeGrafter"/>
</dbReference>
<dbReference type="GO" id="GO:0009786">
    <property type="term" value="P:regulation of asymmetric cell division"/>
    <property type="evidence" value="ECO:0007669"/>
    <property type="project" value="TreeGrafter"/>
</dbReference>
<sequence>ISETRLVENYSRDKQEKQLQSAYNESVRQWLQELRANVESECLSALQAKSVALDSDAFEALSIRNAQISIYKIRCLSVDVIDGLDFLIDTLPITIDAIPSFKHGFGSVCQKLCEVIELCRRRGCDYSPYKGSKVSTAVSTICQQMIKFINDFGLKGVVNNAQLEATLRKLKERLGELVNLTIRRDCQVICDSLLHTGSNLCLKWSLLALWQLTQNDAYICRIFVEMRKVIKRLIEIFAYNYSYSLKINCHLKSAALRVLSYLCINPDAVVQIYENLHFEKDLIANLMNERNETVLREASALIVQLTTPFIDYTRNAKKDQMLAKLLHQVPISSLVLILTNISSYTTSAEVFLLVCAALANISFFEVEPFIKNETLWLLILKIKQKLNFNEISIKDQMVTIVANISSKFPLEIVNCGNLIFLINTLQLKPLLGMQSENDLNAIERIQQKIAVALARLGAHKNVAVLIYRLNGVRRLYELCKDAKERNFSDTVLLASLAALRRISNVIGVFPLQELDALDVINLNFRDSFLSYSCKNESYV</sequence>
<dbReference type="GO" id="GO:0008093">
    <property type="term" value="F:cytoskeletal anchor activity"/>
    <property type="evidence" value="ECO:0007669"/>
    <property type="project" value="TreeGrafter"/>
</dbReference>
<dbReference type="InterPro" id="IPR016024">
    <property type="entry name" value="ARM-type_fold"/>
</dbReference>
<evidence type="ECO:0000259" key="1">
    <source>
        <dbReference type="Pfam" id="PF19427"/>
    </source>
</evidence>
<dbReference type="GO" id="GO:0045176">
    <property type="term" value="P:apical protein localization"/>
    <property type="evidence" value="ECO:0007669"/>
    <property type="project" value="TreeGrafter"/>
</dbReference>
<gene>
    <name evidence="2" type="ORF">B4U79_03960</name>
</gene>
<evidence type="ECO:0000313" key="3">
    <source>
        <dbReference type="Proteomes" id="UP000285301"/>
    </source>
</evidence>
<dbReference type="InterPro" id="IPR039921">
    <property type="entry name" value="Inscuteable"/>
</dbReference>
<dbReference type="InterPro" id="IPR038205">
    <property type="entry name" value="INSC_LBD_sf"/>
</dbReference>
<proteinExistence type="predicted"/>
<dbReference type="SUPFAM" id="SSF48371">
    <property type="entry name" value="ARM repeat"/>
    <property type="match status" value="1"/>
</dbReference>
<protein>
    <submittedName>
        <fullName evidence="2">Inscuteable-like protein</fullName>
    </submittedName>
</protein>
<dbReference type="GO" id="GO:0045179">
    <property type="term" value="C:apical cortex"/>
    <property type="evidence" value="ECO:0007669"/>
    <property type="project" value="TreeGrafter"/>
</dbReference>
<dbReference type="Gene3D" id="6.20.200.10">
    <property type="entry name" value="Inscuteable LGN-binding domain"/>
    <property type="match status" value="1"/>
</dbReference>
<reference evidence="2 3" key="1">
    <citation type="journal article" date="2018" name="Gigascience">
        <title>Genomes of trombidid mites reveal novel predicted allergens and laterally-transferred genes associated with secondary metabolism.</title>
        <authorList>
            <person name="Dong X."/>
            <person name="Chaisiri K."/>
            <person name="Xia D."/>
            <person name="Armstrong S.D."/>
            <person name="Fang Y."/>
            <person name="Donnelly M.J."/>
            <person name="Kadowaki T."/>
            <person name="McGarry J.W."/>
            <person name="Darby A.C."/>
            <person name="Makepeace B.L."/>
        </authorList>
    </citation>
    <scope>NUCLEOTIDE SEQUENCE [LARGE SCALE GENOMIC DNA]</scope>
    <source>
        <strain evidence="2">UoL-WK</strain>
    </source>
</reference>
<dbReference type="OrthoDB" id="5796379at2759"/>
<comment type="caution">
    <text evidence="2">The sequence shown here is derived from an EMBL/GenBank/DDBJ whole genome shotgun (WGS) entry which is preliminary data.</text>
</comment>
<dbReference type="InterPro" id="IPR045789">
    <property type="entry name" value="Insc_C"/>
</dbReference>
<accession>A0A3S3SIS3</accession>
<dbReference type="STRING" id="1965070.A0A3S3SIS3"/>
<keyword evidence="3" id="KW-1185">Reference proteome</keyword>
<dbReference type="GO" id="GO:0008356">
    <property type="term" value="P:asymmetric cell division"/>
    <property type="evidence" value="ECO:0007669"/>
    <property type="project" value="InterPro"/>
</dbReference>
<dbReference type="Pfam" id="PF19427">
    <property type="entry name" value="Insc_C"/>
    <property type="match status" value="1"/>
</dbReference>
<dbReference type="Gene3D" id="1.25.10.10">
    <property type="entry name" value="Leucine-rich Repeat Variant"/>
    <property type="match status" value="2"/>
</dbReference>
<feature type="domain" description="Protein inscuteable homologue C-terminal" evidence="1">
    <location>
        <begin position="137"/>
        <end position="539"/>
    </location>
</feature>
<organism evidence="2 3">
    <name type="scientific">Dinothrombium tinctorium</name>
    <dbReference type="NCBI Taxonomy" id="1965070"/>
    <lineage>
        <taxon>Eukaryota</taxon>
        <taxon>Metazoa</taxon>
        <taxon>Ecdysozoa</taxon>
        <taxon>Arthropoda</taxon>
        <taxon>Chelicerata</taxon>
        <taxon>Arachnida</taxon>
        <taxon>Acari</taxon>
        <taxon>Acariformes</taxon>
        <taxon>Trombidiformes</taxon>
        <taxon>Prostigmata</taxon>
        <taxon>Anystina</taxon>
        <taxon>Parasitengona</taxon>
        <taxon>Trombidioidea</taxon>
        <taxon>Trombidiidae</taxon>
        <taxon>Dinothrombium</taxon>
    </lineage>
</organism>
<name>A0A3S3SIS3_9ACAR</name>
<dbReference type="AlphaFoldDB" id="A0A3S3SIS3"/>
<dbReference type="InterPro" id="IPR011989">
    <property type="entry name" value="ARM-like"/>
</dbReference>
<evidence type="ECO:0000313" key="2">
    <source>
        <dbReference type="EMBL" id="RWS14660.1"/>
    </source>
</evidence>
<dbReference type="PANTHER" id="PTHR21386:SF0">
    <property type="entry name" value="PROTEIN INSCUTEABLE HOMOLOG"/>
    <property type="match status" value="1"/>
</dbReference>
<feature type="non-terminal residue" evidence="2">
    <location>
        <position position="1"/>
    </location>
</feature>
<dbReference type="Proteomes" id="UP000285301">
    <property type="component" value="Unassembled WGS sequence"/>
</dbReference>
<dbReference type="PANTHER" id="PTHR21386">
    <property type="entry name" value="INSCUTEABLE"/>
    <property type="match status" value="1"/>
</dbReference>